<dbReference type="EMBL" id="JAPDRQ010000264">
    <property type="protein sequence ID" value="KAJ9651327.1"/>
    <property type="molecule type" value="Genomic_DNA"/>
</dbReference>
<evidence type="ECO:0000313" key="1">
    <source>
        <dbReference type="EMBL" id="KAJ9651327.1"/>
    </source>
</evidence>
<accession>A0ACC2ZV65</accession>
<reference evidence="1" key="1">
    <citation type="submission" date="2022-10" db="EMBL/GenBank/DDBJ databases">
        <title>Culturing micro-colonial fungi from biological soil crusts in the Mojave desert and describing Neophaeococcomyces mojavensis, and introducing the new genera and species Taxawa tesnikishii.</title>
        <authorList>
            <person name="Kurbessoian T."/>
            <person name="Stajich J.E."/>
        </authorList>
    </citation>
    <scope>NUCLEOTIDE SEQUENCE</scope>
    <source>
        <strain evidence="1">JES_112</strain>
    </source>
</reference>
<evidence type="ECO:0000313" key="2">
    <source>
        <dbReference type="Proteomes" id="UP001172386"/>
    </source>
</evidence>
<organism evidence="1 2">
    <name type="scientific">Neophaeococcomyces mojaviensis</name>
    <dbReference type="NCBI Taxonomy" id="3383035"/>
    <lineage>
        <taxon>Eukaryota</taxon>
        <taxon>Fungi</taxon>
        <taxon>Dikarya</taxon>
        <taxon>Ascomycota</taxon>
        <taxon>Pezizomycotina</taxon>
        <taxon>Eurotiomycetes</taxon>
        <taxon>Chaetothyriomycetidae</taxon>
        <taxon>Chaetothyriales</taxon>
        <taxon>Chaetothyriales incertae sedis</taxon>
        <taxon>Neophaeococcomyces</taxon>
    </lineage>
</organism>
<proteinExistence type="predicted"/>
<protein>
    <submittedName>
        <fullName evidence="1">Uncharacterized protein</fullName>
    </submittedName>
</protein>
<gene>
    <name evidence="1" type="ORF">H2198_009393</name>
</gene>
<name>A0ACC2ZV65_9EURO</name>
<comment type="caution">
    <text evidence="1">The sequence shown here is derived from an EMBL/GenBank/DDBJ whole genome shotgun (WGS) entry which is preliminary data.</text>
</comment>
<dbReference type="Proteomes" id="UP001172386">
    <property type="component" value="Unassembled WGS sequence"/>
</dbReference>
<keyword evidence="2" id="KW-1185">Reference proteome</keyword>
<sequence>MTTVEVVDDIDDEITPSKRPRLSIACNECRRRKVKCDAEYPKCRNCHMRNSECVTTDPRRGGKVAAREWVQDLSVSVTARHSGESRGSNHGTLSFSTRPELAAEEQAYLLSSASAQLGQNQQRNYGNTPVIADHSIPHNTDATSIGVSPVHQPLTFSYNHDSTRKRTKVQGPSSSQCLSRSLDAFFKPAKLESISPLYLHGMRHVEEMIVEPSMGWPELPEVGARDIYVSTFVSRMLPLFPVVIVDQLKTDIALLAAQPRLEDIHSEQVPILLTAYLVFSLGADEAARRPTEHGNRFLRAAASKMSYLILMPYVQSLQCLLLLTVAFRGRNKDGLGWQTLGMAIRMAQSLGLHDAHPTPIMDNDRGQQDLASQKHQHRLWTTCCFLEGMMQLESGRPSSLSVSDIENVLQDHNFRSEHSKSHAFLIWMIELAHFQQRISQHIYAYRPGSRSAQQLLSDTAELDRALTAWVDTIPSQYRPGTEPSCTDDDLPLAAFLSVQYHQTVIALHRAALIAPTMSFDIEVSSLLAGHPSQHRVRKGEAICVSSARTIARIAIDLDDKKASSRALTVGPILLACIVLAIALMKEPKSRLRAADLGLSKTCADFFHEECLRCDMDPHFASAPLKMYDQVNACHKAREERHLREQSTATARVASSTLGDRPALQLQAEAIHFLPADTSLTLNRQSGDEAQMSGANSMNHPENGVGGSAAVENLYSGQHGDLSKTAEQPEGPFTGLNVEDLWNWMLVTDTMDDPQSDIEWLHGANGR</sequence>